<reference evidence="2 3" key="1">
    <citation type="submission" date="2014-06" db="EMBL/GenBank/DDBJ databases">
        <title>Draft genome sequence of Bacillus manliponensis JCM 15802 (MCCC 1A00708).</title>
        <authorList>
            <person name="Lai Q."/>
            <person name="Liu Y."/>
            <person name="Shao Z."/>
        </authorList>
    </citation>
    <scope>NUCLEOTIDE SEQUENCE [LARGE SCALE GENOMIC DNA]</scope>
    <source>
        <strain evidence="2 3">JCM 15802</strain>
    </source>
</reference>
<keyword evidence="1" id="KW-1133">Transmembrane helix</keyword>
<keyword evidence="1" id="KW-0812">Transmembrane</keyword>
<dbReference type="EMBL" id="JOTN01000015">
    <property type="protein sequence ID" value="KEK18309.1"/>
    <property type="molecule type" value="Genomic_DNA"/>
</dbReference>
<dbReference type="AlphaFoldDB" id="A0A073JTA5"/>
<comment type="caution">
    <text evidence="2">The sequence shown here is derived from an EMBL/GenBank/DDBJ whole genome shotgun (WGS) entry which is preliminary data.</text>
</comment>
<feature type="transmembrane region" description="Helical" evidence="1">
    <location>
        <begin position="48"/>
        <end position="68"/>
    </location>
</feature>
<dbReference type="eggNOG" id="ENOG5031SK9">
    <property type="taxonomic scope" value="Bacteria"/>
</dbReference>
<proteinExistence type="predicted"/>
<keyword evidence="3" id="KW-1185">Reference proteome</keyword>
<feature type="transmembrane region" description="Helical" evidence="1">
    <location>
        <begin position="139"/>
        <end position="157"/>
    </location>
</feature>
<feature type="transmembrane region" description="Helical" evidence="1">
    <location>
        <begin position="20"/>
        <end position="42"/>
    </location>
</feature>
<dbReference type="Proteomes" id="UP000027822">
    <property type="component" value="Unassembled WGS sequence"/>
</dbReference>
<dbReference type="RefSeq" id="WP_034641186.1">
    <property type="nucleotide sequence ID" value="NZ_CBCSJC010000011.1"/>
</dbReference>
<evidence type="ECO:0000313" key="3">
    <source>
        <dbReference type="Proteomes" id="UP000027822"/>
    </source>
</evidence>
<gene>
    <name evidence="2" type="ORF">BAMA_05880</name>
</gene>
<protein>
    <submittedName>
        <fullName evidence="2">Diaminopimelate epimerase</fullName>
    </submittedName>
</protein>
<dbReference type="InterPro" id="IPR021683">
    <property type="entry name" value="DUF3267"/>
</dbReference>
<evidence type="ECO:0000256" key="1">
    <source>
        <dbReference type="SAM" id="Phobius"/>
    </source>
</evidence>
<organism evidence="2 3">
    <name type="scientific">Bacillus manliponensis</name>
    <dbReference type="NCBI Taxonomy" id="574376"/>
    <lineage>
        <taxon>Bacteria</taxon>
        <taxon>Bacillati</taxon>
        <taxon>Bacillota</taxon>
        <taxon>Bacilli</taxon>
        <taxon>Bacillales</taxon>
        <taxon>Bacillaceae</taxon>
        <taxon>Bacillus</taxon>
        <taxon>Bacillus cereus group</taxon>
    </lineage>
</organism>
<accession>A0A073JTA5</accession>
<dbReference type="Pfam" id="PF11667">
    <property type="entry name" value="DUF3267"/>
    <property type="match status" value="1"/>
</dbReference>
<evidence type="ECO:0000313" key="2">
    <source>
        <dbReference type="EMBL" id="KEK18309.1"/>
    </source>
</evidence>
<keyword evidence="1" id="KW-0472">Membrane</keyword>
<name>A0A073JTA5_9BACI</name>
<dbReference type="OrthoDB" id="9789112at2"/>
<sequence>MSDYREKRKETVVSFSMWKIQIVACVATIVFMVAVLCFQFLLFKNLNLEITIFGLLLFIVSTIVIVCAHEAIHLIGFRYIGGVPWNELAWGVNWKLGVAYAHSKQPITVAAMKKVLLLPLIPTGLLPTFIRVAMNFTALSLLGVLLTAGCFGDFILYQKLLTFPNDAMVMDHPTKPQFTVYE</sequence>
<dbReference type="STRING" id="574376.BAMA_05880"/>